<accession>A0A212F4N5</accession>
<dbReference type="InParanoid" id="A0A212F4N5"/>
<dbReference type="Proteomes" id="UP000007151">
    <property type="component" value="Unassembled WGS sequence"/>
</dbReference>
<sequence>TFEENTKIFENTRKVNGFENHITNALRLTPFKVLTVAASHGIPGLDLMRKTPFIQNAIYTKNAFDTIMDLAGKGTGSSRFQIFGKR</sequence>
<organism evidence="1 2">
    <name type="scientific">Danaus plexippus plexippus</name>
    <dbReference type="NCBI Taxonomy" id="278856"/>
    <lineage>
        <taxon>Eukaryota</taxon>
        <taxon>Metazoa</taxon>
        <taxon>Ecdysozoa</taxon>
        <taxon>Arthropoda</taxon>
        <taxon>Hexapoda</taxon>
        <taxon>Insecta</taxon>
        <taxon>Pterygota</taxon>
        <taxon>Neoptera</taxon>
        <taxon>Endopterygota</taxon>
        <taxon>Lepidoptera</taxon>
        <taxon>Glossata</taxon>
        <taxon>Ditrysia</taxon>
        <taxon>Papilionoidea</taxon>
        <taxon>Nymphalidae</taxon>
        <taxon>Danainae</taxon>
        <taxon>Danaini</taxon>
        <taxon>Danaina</taxon>
        <taxon>Danaus</taxon>
        <taxon>Danaus</taxon>
    </lineage>
</organism>
<evidence type="ECO:0000313" key="2">
    <source>
        <dbReference type="Proteomes" id="UP000007151"/>
    </source>
</evidence>
<dbReference type="KEGG" id="dpl:KGM_213763B"/>
<comment type="caution">
    <text evidence="1">The sequence shown here is derived from an EMBL/GenBank/DDBJ whole genome shotgun (WGS) entry which is preliminary data.</text>
</comment>
<gene>
    <name evidence="1" type="ORF">KGM_213763B</name>
</gene>
<protein>
    <submittedName>
        <fullName evidence="1">Uncharacterized protein</fullName>
    </submittedName>
</protein>
<feature type="non-terminal residue" evidence="1">
    <location>
        <position position="1"/>
    </location>
</feature>
<name>A0A212F4N5_DANPL</name>
<keyword evidence="2" id="KW-1185">Reference proteome</keyword>
<dbReference type="AlphaFoldDB" id="A0A212F4N5"/>
<evidence type="ECO:0000313" key="1">
    <source>
        <dbReference type="EMBL" id="OWR48690.1"/>
    </source>
</evidence>
<reference evidence="1 2" key="1">
    <citation type="journal article" date="2011" name="Cell">
        <title>The monarch butterfly genome yields insights into long-distance migration.</title>
        <authorList>
            <person name="Zhan S."/>
            <person name="Merlin C."/>
            <person name="Boore J.L."/>
            <person name="Reppert S.M."/>
        </authorList>
    </citation>
    <scope>NUCLEOTIDE SEQUENCE [LARGE SCALE GENOMIC DNA]</scope>
    <source>
        <strain evidence="1">F-2</strain>
    </source>
</reference>
<dbReference type="EMBL" id="AGBW02010335">
    <property type="protein sequence ID" value="OWR48690.1"/>
    <property type="molecule type" value="Genomic_DNA"/>
</dbReference>
<proteinExistence type="predicted"/>